<protein>
    <submittedName>
        <fullName evidence="3">DUF3592 domain-containing protein</fullName>
    </submittedName>
</protein>
<gene>
    <name evidence="3" type="ORF">QQX03_03155</name>
</gene>
<dbReference type="KEGG" id="arue:QQX03_03155"/>
<keyword evidence="1" id="KW-0812">Transmembrane</keyword>
<evidence type="ECO:0000313" key="4">
    <source>
        <dbReference type="Proteomes" id="UP001231445"/>
    </source>
</evidence>
<keyword evidence="1" id="KW-1133">Transmembrane helix</keyword>
<name>A0A9Y2B8V5_9SPHN</name>
<evidence type="ECO:0000313" key="3">
    <source>
        <dbReference type="EMBL" id="WIW96121.1"/>
    </source>
</evidence>
<evidence type="ECO:0000256" key="1">
    <source>
        <dbReference type="SAM" id="Phobius"/>
    </source>
</evidence>
<dbReference type="Proteomes" id="UP001231445">
    <property type="component" value="Chromosome"/>
</dbReference>
<feature type="transmembrane region" description="Helical" evidence="1">
    <location>
        <begin position="113"/>
        <end position="136"/>
    </location>
</feature>
<evidence type="ECO:0000259" key="2">
    <source>
        <dbReference type="Pfam" id="PF12158"/>
    </source>
</evidence>
<keyword evidence="1" id="KW-0472">Membrane</keyword>
<dbReference type="EMBL" id="CP127221">
    <property type="protein sequence ID" value="WIW96121.1"/>
    <property type="molecule type" value="Genomic_DNA"/>
</dbReference>
<dbReference type="RefSeq" id="WP_285976431.1">
    <property type="nucleotide sequence ID" value="NZ_CP127221.1"/>
</dbReference>
<sequence>MPKVVRSIGSIFLLVGLLFAGVGAWNFWHSSQLSANGQQAQGQVVEIERRRNNDGKFIYRPVVEFRDNSGVRYEFVSKHGSNPAAFSRGERVKVIYDPWDPSDAMIDSFSTRFLFPLVIASFGSLFAAIGGWLIYLRITHTRIIASLKQLGVPLQASFQQCERDYRTKINGRSPYHVFAQATHPATGKITSFKSPPIWINLTSTLENKEVPVLIDPSNPKHCHVDLSQSVSEDEFA</sequence>
<organism evidence="3 4">
    <name type="scientific">Altererythrobacter rubellus</name>
    <dbReference type="NCBI Taxonomy" id="2173831"/>
    <lineage>
        <taxon>Bacteria</taxon>
        <taxon>Pseudomonadati</taxon>
        <taxon>Pseudomonadota</taxon>
        <taxon>Alphaproteobacteria</taxon>
        <taxon>Sphingomonadales</taxon>
        <taxon>Erythrobacteraceae</taxon>
        <taxon>Altererythrobacter</taxon>
    </lineage>
</organism>
<reference evidence="3 4" key="1">
    <citation type="submission" date="2023-06" db="EMBL/GenBank/DDBJ databases">
        <title>Altererythrobacter rubellus NBRC 112769 genome.</title>
        <authorList>
            <person name="Zhang K."/>
        </authorList>
    </citation>
    <scope>NUCLEOTIDE SEQUENCE [LARGE SCALE GENOMIC DNA]</scope>
    <source>
        <strain evidence="3 4">NBRC 112769</strain>
    </source>
</reference>
<dbReference type="Pfam" id="PF12158">
    <property type="entry name" value="DUF3592"/>
    <property type="match status" value="1"/>
</dbReference>
<accession>A0A9Y2B8V5</accession>
<proteinExistence type="predicted"/>
<feature type="domain" description="DUF3592" evidence="2">
    <location>
        <begin position="40"/>
        <end position="109"/>
    </location>
</feature>
<dbReference type="InterPro" id="IPR021994">
    <property type="entry name" value="DUF3592"/>
</dbReference>
<keyword evidence="4" id="KW-1185">Reference proteome</keyword>
<dbReference type="AlphaFoldDB" id="A0A9Y2B8V5"/>